<dbReference type="Pfam" id="PF00359">
    <property type="entry name" value="PTS_EIIA_2"/>
    <property type="match status" value="1"/>
</dbReference>
<evidence type="ECO:0000259" key="11">
    <source>
        <dbReference type="PROSITE" id="PS51094"/>
    </source>
</evidence>
<keyword evidence="3" id="KW-0963">Cytoplasm</keyword>
<keyword evidence="4" id="KW-0597">Phosphoprotein</keyword>
<evidence type="ECO:0000256" key="10">
    <source>
        <dbReference type="ARBA" id="ARBA00042072"/>
    </source>
</evidence>
<name>A0ABY9WFJ1_9BACI</name>
<evidence type="ECO:0000256" key="4">
    <source>
        <dbReference type="ARBA" id="ARBA00022553"/>
    </source>
</evidence>
<proteinExistence type="predicted"/>
<evidence type="ECO:0000313" key="13">
    <source>
        <dbReference type="Proteomes" id="UP001303701"/>
    </source>
</evidence>
<evidence type="ECO:0000256" key="8">
    <source>
        <dbReference type="ARBA" id="ARBA00037387"/>
    </source>
</evidence>
<reference evidence="12 13" key="1">
    <citation type="submission" date="2023-09" db="EMBL/GenBank/DDBJ databases">
        <title>Different Types of Thermotolerant Ring-Cleaving Dioxygenases derived from Aeribacillus composti HB-1 applied for multiple aromatic hydrocarbons removal.</title>
        <authorList>
            <person name="Cao L."/>
            <person name="Li M."/>
            <person name="Ma T."/>
        </authorList>
    </citation>
    <scope>NUCLEOTIDE SEQUENCE [LARGE SCALE GENOMIC DNA]</scope>
    <source>
        <strain evidence="12 13">HB-1</strain>
    </source>
</reference>
<dbReference type="Proteomes" id="UP001303701">
    <property type="component" value="Chromosome"/>
</dbReference>
<dbReference type="Gene3D" id="3.40.930.10">
    <property type="entry name" value="Mannitol-specific EII, Chain A"/>
    <property type="match status" value="1"/>
</dbReference>
<keyword evidence="5" id="KW-0808">Transferase</keyword>
<dbReference type="InterPro" id="IPR002178">
    <property type="entry name" value="PTS_EIIA_type-2_dom"/>
</dbReference>
<accession>A0ABY9WFJ1</accession>
<dbReference type="PANTHER" id="PTHR36203">
    <property type="entry name" value="ASCORBATE-SPECIFIC PTS SYSTEM EIIA COMPONENT"/>
    <property type="match status" value="1"/>
</dbReference>
<dbReference type="InterPro" id="IPR051351">
    <property type="entry name" value="Ascorbate-PTS_EIIA_comp"/>
</dbReference>
<evidence type="ECO:0000256" key="6">
    <source>
        <dbReference type="ARBA" id="ARBA00022683"/>
    </source>
</evidence>
<comment type="function">
    <text evidence="8">The phosphoenolpyruvate-dependent sugar phosphotransferase system (sugar PTS), a major carbohydrate active transport system, catalyzes the phosphorylation of incoming sugar substrates concomitantly with their translocation across the cell membrane. The enzyme II UlaABC PTS system is involved in ascorbate transport.</text>
</comment>
<keyword evidence="2" id="KW-0813">Transport</keyword>
<dbReference type="InterPro" id="IPR016152">
    <property type="entry name" value="PTrfase/Anion_transptr"/>
</dbReference>
<evidence type="ECO:0000256" key="5">
    <source>
        <dbReference type="ARBA" id="ARBA00022679"/>
    </source>
</evidence>
<keyword evidence="6" id="KW-0598">Phosphotransferase system</keyword>
<dbReference type="PROSITE" id="PS51094">
    <property type="entry name" value="PTS_EIIA_TYPE_2"/>
    <property type="match status" value="1"/>
</dbReference>
<evidence type="ECO:0000256" key="9">
    <source>
        <dbReference type="ARBA" id="ARBA00041175"/>
    </source>
</evidence>
<keyword evidence="7" id="KW-0418">Kinase</keyword>
<dbReference type="SUPFAM" id="SSF55804">
    <property type="entry name" value="Phoshotransferase/anion transport protein"/>
    <property type="match status" value="1"/>
</dbReference>
<evidence type="ECO:0000313" key="12">
    <source>
        <dbReference type="EMBL" id="WNF34803.1"/>
    </source>
</evidence>
<keyword evidence="13" id="KW-1185">Reference proteome</keyword>
<evidence type="ECO:0000256" key="7">
    <source>
        <dbReference type="ARBA" id="ARBA00022777"/>
    </source>
</evidence>
<protein>
    <recommendedName>
        <fullName evidence="9">Ascorbate-specific PTS system EIIA component</fullName>
    </recommendedName>
    <alternativeName>
        <fullName evidence="10">Ascorbate-specific phosphotransferase enzyme IIA component</fullName>
    </alternativeName>
</protein>
<gene>
    <name evidence="12" type="ORF">RI196_09195</name>
</gene>
<dbReference type="EMBL" id="CP134501">
    <property type="protein sequence ID" value="WNF34803.1"/>
    <property type="molecule type" value="Genomic_DNA"/>
</dbReference>
<evidence type="ECO:0000256" key="2">
    <source>
        <dbReference type="ARBA" id="ARBA00022448"/>
    </source>
</evidence>
<dbReference type="RefSeq" id="WP_311067304.1">
    <property type="nucleotide sequence ID" value="NZ_CP134501.1"/>
</dbReference>
<sequence>MDEIEFNADNVEIHVEASNWEDAIRKSIFLLEKNGHVNKNYVESVIQNIKEYGPYIVIYPGLAIPHTRPENGAIKIGYSLITLKNPVYFPNSNTPVNVLISFSATDSDTHLELIKMIVNIVNSDLIDEISKVCSIDELNQLLSKNVK</sequence>
<feature type="domain" description="PTS EIIA type-2" evidence="11">
    <location>
        <begin position="4"/>
        <end position="145"/>
    </location>
</feature>
<comment type="subcellular location">
    <subcellularLocation>
        <location evidence="1">Cytoplasm</location>
    </subcellularLocation>
</comment>
<dbReference type="GeneID" id="301126145"/>
<keyword evidence="12" id="KW-0762">Sugar transport</keyword>
<organism evidence="12 13">
    <name type="scientific">Aeribacillus composti</name>
    <dbReference type="NCBI Taxonomy" id="1868734"/>
    <lineage>
        <taxon>Bacteria</taxon>
        <taxon>Bacillati</taxon>
        <taxon>Bacillota</taxon>
        <taxon>Bacilli</taxon>
        <taxon>Bacillales</taxon>
        <taxon>Bacillaceae</taxon>
        <taxon>Aeribacillus</taxon>
    </lineage>
</organism>
<evidence type="ECO:0000256" key="3">
    <source>
        <dbReference type="ARBA" id="ARBA00022490"/>
    </source>
</evidence>
<evidence type="ECO:0000256" key="1">
    <source>
        <dbReference type="ARBA" id="ARBA00004496"/>
    </source>
</evidence>
<dbReference type="PANTHER" id="PTHR36203:SF1">
    <property type="entry name" value="ASCORBATE-SPECIFIC PTS SYSTEM EIIA COMPONENT"/>
    <property type="match status" value="1"/>
</dbReference>
<dbReference type="CDD" id="cd00211">
    <property type="entry name" value="PTS_IIA_fru"/>
    <property type="match status" value="1"/>
</dbReference>